<dbReference type="PANTHER" id="PTHR33287">
    <property type="entry name" value="OS03G0453550 PROTEIN"/>
    <property type="match status" value="1"/>
</dbReference>
<evidence type="ECO:0000313" key="3">
    <source>
        <dbReference type="EMBL" id="KAK4435661.1"/>
    </source>
</evidence>
<dbReference type="PANTHER" id="PTHR33287:SF2">
    <property type="entry name" value="TRANSMEMBRANE PROTEIN"/>
    <property type="match status" value="1"/>
</dbReference>
<dbReference type="AlphaFoldDB" id="A0AAE1YTC2"/>
<feature type="transmembrane region" description="Helical" evidence="2">
    <location>
        <begin position="140"/>
        <end position="166"/>
    </location>
</feature>
<keyword evidence="2" id="KW-0812">Transmembrane</keyword>
<protein>
    <submittedName>
        <fullName evidence="3">Uncharacterized protein</fullName>
    </submittedName>
</protein>
<feature type="transmembrane region" description="Helical" evidence="2">
    <location>
        <begin position="79"/>
        <end position="99"/>
    </location>
</feature>
<gene>
    <name evidence="3" type="ORF">Salat_0729600</name>
</gene>
<comment type="caution">
    <text evidence="3">The sequence shown here is derived from an EMBL/GenBank/DDBJ whole genome shotgun (WGS) entry which is preliminary data.</text>
</comment>
<reference evidence="3" key="1">
    <citation type="submission" date="2020-06" db="EMBL/GenBank/DDBJ databases">
        <authorList>
            <person name="Li T."/>
            <person name="Hu X."/>
            <person name="Zhang T."/>
            <person name="Song X."/>
            <person name="Zhang H."/>
            <person name="Dai N."/>
            <person name="Sheng W."/>
            <person name="Hou X."/>
            <person name="Wei L."/>
        </authorList>
    </citation>
    <scope>NUCLEOTIDE SEQUENCE</scope>
    <source>
        <strain evidence="3">3651</strain>
        <tissue evidence="3">Leaf</tissue>
    </source>
</reference>
<keyword evidence="2" id="KW-0472">Membrane</keyword>
<proteinExistence type="predicted"/>
<evidence type="ECO:0000256" key="2">
    <source>
        <dbReference type="SAM" id="Phobius"/>
    </source>
</evidence>
<sequence>MAREGKETLAQANKAEGSGEGGSATLNDRLIKERDKIEDQILKMEANVFQLANYYFVFQGVILTAIIKGSSSSLKCNRVWLPFCMSVIASILNFIALGIMADKYKQLLNGVDTENVMLYQYMYPTTSRMMRKWHQDRKKWRTITMVLSMGMLSAFAVLSLLATWIVPCWD</sequence>
<dbReference type="Proteomes" id="UP001293254">
    <property type="component" value="Unassembled WGS sequence"/>
</dbReference>
<organism evidence="3 4">
    <name type="scientific">Sesamum alatum</name>
    <dbReference type="NCBI Taxonomy" id="300844"/>
    <lineage>
        <taxon>Eukaryota</taxon>
        <taxon>Viridiplantae</taxon>
        <taxon>Streptophyta</taxon>
        <taxon>Embryophyta</taxon>
        <taxon>Tracheophyta</taxon>
        <taxon>Spermatophyta</taxon>
        <taxon>Magnoliopsida</taxon>
        <taxon>eudicotyledons</taxon>
        <taxon>Gunneridae</taxon>
        <taxon>Pentapetalae</taxon>
        <taxon>asterids</taxon>
        <taxon>lamiids</taxon>
        <taxon>Lamiales</taxon>
        <taxon>Pedaliaceae</taxon>
        <taxon>Sesamum</taxon>
    </lineage>
</organism>
<feature type="region of interest" description="Disordered" evidence="1">
    <location>
        <begin position="1"/>
        <end position="25"/>
    </location>
</feature>
<keyword evidence="4" id="KW-1185">Reference proteome</keyword>
<accession>A0AAE1YTC2</accession>
<evidence type="ECO:0000313" key="4">
    <source>
        <dbReference type="Proteomes" id="UP001293254"/>
    </source>
</evidence>
<evidence type="ECO:0000256" key="1">
    <source>
        <dbReference type="SAM" id="MobiDB-lite"/>
    </source>
</evidence>
<dbReference type="EMBL" id="JACGWO010000002">
    <property type="protein sequence ID" value="KAK4435661.1"/>
    <property type="molecule type" value="Genomic_DNA"/>
</dbReference>
<feature type="transmembrane region" description="Helical" evidence="2">
    <location>
        <begin position="48"/>
        <end position="67"/>
    </location>
</feature>
<keyword evidence="2" id="KW-1133">Transmembrane helix</keyword>
<reference evidence="3" key="2">
    <citation type="journal article" date="2024" name="Plant">
        <title>Genomic evolution and insights into agronomic trait innovations of Sesamum species.</title>
        <authorList>
            <person name="Miao H."/>
            <person name="Wang L."/>
            <person name="Qu L."/>
            <person name="Liu H."/>
            <person name="Sun Y."/>
            <person name="Le M."/>
            <person name="Wang Q."/>
            <person name="Wei S."/>
            <person name="Zheng Y."/>
            <person name="Lin W."/>
            <person name="Duan Y."/>
            <person name="Cao H."/>
            <person name="Xiong S."/>
            <person name="Wang X."/>
            <person name="Wei L."/>
            <person name="Li C."/>
            <person name="Ma Q."/>
            <person name="Ju M."/>
            <person name="Zhao R."/>
            <person name="Li G."/>
            <person name="Mu C."/>
            <person name="Tian Q."/>
            <person name="Mei H."/>
            <person name="Zhang T."/>
            <person name="Gao T."/>
            <person name="Zhang H."/>
        </authorList>
    </citation>
    <scope>NUCLEOTIDE SEQUENCE</scope>
    <source>
        <strain evidence="3">3651</strain>
    </source>
</reference>
<name>A0AAE1YTC2_9LAMI</name>